<name>X1MYJ2_9ZZZZ</name>
<dbReference type="InterPro" id="IPR013783">
    <property type="entry name" value="Ig-like_fold"/>
</dbReference>
<accession>X1MYJ2</accession>
<gene>
    <name evidence="1" type="ORF">S06H3_31155</name>
</gene>
<feature type="non-terminal residue" evidence="1">
    <location>
        <position position="279"/>
    </location>
</feature>
<organism evidence="1">
    <name type="scientific">marine sediment metagenome</name>
    <dbReference type="NCBI Taxonomy" id="412755"/>
    <lineage>
        <taxon>unclassified sequences</taxon>
        <taxon>metagenomes</taxon>
        <taxon>ecological metagenomes</taxon>
    </lineage>
</organism>
<comment type="caution">
    <text evidence="1">The sequence shown here is derived from an EMBL/GenBank/DDBJ whole genome shotgun (WGS) entry which is preliminary data.</text>
</comment>
<dbReference type="EMBL" id="BARV01018418">
    <property type="protein sequence ID" value="GAI19720.1"/>
    <property type="molecule type" value="Genomic_DNA"/>
</dbReference>
<dbReference type="Gene3D" id="2.60.40.10">
    <property type="entry name" value="Immunoglobulins"/>
    <property type="match status" value="1"/>
</dbReference>
<reference evidence="1" key="1">
    <citation type="journal article" date="2014" name="Front. Microbiol.">
        <title>High frequency of phylogenetically diverse reductive dehalogenase-homologous genes in deep subseafloor sedimentary metagenomes.</title>
        <authorList>
            <person name="Kawai M."/>
            <person name="Futagami T."/>
            <person name="Toyoda A."/>
            <person name="Takaki Y."/>
            <person name="Nishi S."/>
            <person name="Hori S."/>
            <person name="Arai W."/>
            <person name="Tsubouchi T."/>
            <person name="Morono Y."/>
            <person name="Uchiyama I."/>
            <person name="Ito T."/>
            <person name="Fujiyama A."/>
            <person name="Inagaki F."/>
            <person name="Takami H."/>
        </authorList>
    </citation>
    <scope>NUCLEOTIDE SEQUENCE</scope>
    <source>
        <strain evidence="1">Expedition CK06-06</strain>
    </source>
</reference>
<sequence length="279" mass="29048">NMGSGNNAIWTSDPININGRTDVGISMQLASYGTGNGFENSGGALDYIRAEYNVDGSGWNTLANGDWTGAVGGLTGAASNAYNALIATATGLNGNSLQVRISMRTTAADEIYQIDNILVSEEFSGTMPVIVSPNDPNSVINNLQYGVNTFMWTITHPTCPATRSTVDVNRVFSPVADAGAGGSECDFTFDLNATASVLVPNQDNYVAGWTQTAGPGAVSSWGAGQDQPVTTVTVDSYGTYEFTWTESNGPGALCTDDSTIAVNFYRQPVANAGANGEAC</sequence>
<dbReference type="AlphaFoldDB" id="X1MYJ2"/>
<feature type="non-terminal residue" evidence="1">
    <location>
        <position position="1"/>
    </location>
</feature>
<proteinExistence type="predicted"/>
<evidence type="ECO:0000313" key="1">
    <source>
        <dbReference type="EMBL" id="GAI19720.1"/>
    </source>
</evidence>
<protein>
    <submittedName>
        <fullName evidence="1">Uncharacterized protein</fullName>
    </submittedName>
</protein>